<dbReference type="PRINTS" id="PR01270">
    <property type="entry name" value="HDASUPER"/>
</dbReference>
<feature type="domain" description="Histone deacetylase" evidence="2">
    <location>
        <begin position="37"/>
        <end position="326"/>
    </location>
</feature>
<dbReference type="CDD" id="cd09996">
    <property type="entry name" value="HDAC_classII_1"/>
    <property type="match status" value="1"/>
</dbReference>
<dbReference type="PANTHER" id="PTHR10625">
    <property type="entry name" value="HISTONE DEACETYLASE HDAC1-RELATED"/>
    <property type="match status" value="1"/>
</dbReference>
<dbReference type="Proteomes" id="UP000004699">
    <property type="component" value="Unassembled WGS sequence"/>
</dbReference>
<protein>
    <submittedName>
        <fullName evidence="3">Histone deacetylase superfamily protein</fullName>
    </submittedName>
</protein>
<dbReference type="InterPro" id="IPR023696">
    <property type="entry name" value="Ureohydrolase_dom_sf"/>
</dbReference>
<dbReference type="InterPro" id="IPR037138">
    <property type="entry name" value="His_deacetylse_dom_sf"/>
</dbReference>
<sequence>MSEQKTGFVWHELYMWHNTDGHTLFLPSGIALEPYRHVENPDAKRRVKNLLDASGLSAQLKSIVPRKASFEDLTRAHTSKHVTDVKVKNEQGARDAGNLAPLGQGSYEIACLSAGGLLTALDAIKSGDIKNAYALVRPPGHHAEADLSMGFCIFNNGAVAARYAQSVLGYKKIAIIDWDVHHGNGTQAIFWDDPSVLTVSLHQDRCFPPDSGYIQDNGGGAGAGFNLNVPLPPGSGRGAYLSALERVALPAIERFKPDLIFVACGYDAGAFDPMARQMLSSDTFGEMTALVKGTASRLCEGRMLLYHEGGYHAETVPYFALRVIEELADIRTNIEDPFLMAAEALGGQDLQPHQTAMIDQATINIDAIGT</sequence>
<dbReference type="PANTHER" id="PTHR10625:SF31">
    <property type="entry name" value="HISTONE DEACETYLASE DOMAIN-CONTAINING PROTEIN"/>
    <property type="match status" value="1"/>
</dbReference>
<dbReference type="GO" id="GO:0004407">
    <property type="term" value="F:histone deacetylase activity"/>
    <property type="evidence" value="ECO:0007669"/>
    <property type="project" value="TreeGrafter"/>
</dbReference>
<proteinExistence type="inferred from homology"/>
<dbReference type="HOGENOM" id="CLU_007727_8_2_6"/>
<dbReference type="eggNOG" id="COG0123">
    <property type="taxonomic scope" value="Bacteria"/>
</dbReference>
<comment type="similarity">
    <text evidence="1">Belongs to the histone deacetylase family.</text>
</comment>
<dbReference type="Pfam" id="PF00850">
    <property type="entry name" value="Hist_deacetyl"/>
    <property type="match status" value="1"/>
</dbReference>
<evidence type="ECO:0000256" key="1">
    <source>
        <dbReference type="ARBA" id="ARBA00005947"/>
    </source>
</evidence>
<evidence type="ECO:0000313" key="3">
    <source>
        <dbReference type="EMBL" id="EED34384.1"/>
    </source>
</evidence>
<dbReference type="GO" id="GO:0005737">
    <property type="term" value="C:cytoplasm"/>
    <property type="evidence" value="ECO:0007669"/>
    <property type="project" value="TreeGrafter"/>
</dbReference>
<gene>
    <name evidence="3" type="ORF">NOR51B_321</name>
</gene>
<dbReference type="STRING" id="565045.NOR51B_321"/>
<reference evidence="4" key="1">
    <citation type="journal article" date="2013" name="BMC Microbiol.">
        <title>Taxonomy and evolution of bacteriochlorophyll a-containing members of the OM60/NOR5 clade of marine gammaproteobacteria: description of Luminiphilus syltensis gen. nov., sp. nov., reclassification of Haliea rubra as Pseudohaliea rubra gen. nov., comb. nov., and emendation of Chromatocurvus halotolerans.</title>
        <authorList>
            <person name="Spring S."/>
            <person name="Riedel T."/>
            <person name="Sproer C."/>
            <person name="Yan S."/>
            <person name="Harder J."/>
            <person name="Fuchs B.M."/>
        </authorList>
    </citation>
    <scope>NUCLEOTIDE SEQUENCE [LARGE SCALE GENOMIC DNA]</scope>
    <source>
        <strain evidence="4">NOR51-B</strain>
    </source>
</reference>
<dbReference type="GO" id="GO:0040029">
    <property type="term" value="P:epigenetic regulation of gene expression"/>
    <property type="evidence" value="ECO:0007669"/>
    <property type="project" value="TreeGrafter"/>
</dbReference>
<dbReference type="Gene3D" id="3.40.800.20">
    <property type="entry name" value="Histone deacetylase domain"/>
    <property type="match status" value="1"/>
</dbReference>
<dbReference type="EMBL" id="DS999411">
    <property type="protein sequence ID" value="EED34384.1"/>
    <property type="molecule type" value="Genomic_DNA"/>
</dbReference>
<dbReference type="InterPro" id="IPR000286">
    <property type="entry name" value="HDACs"/>
</dbReference>
<dbReference type="InterPro" id="IPR023801">
    <property type="entry name" value="His_deacetylse_dom"/>
</dbReference>
<dbReference type="RefSeq" id="WP_009019132.1">
    <property type="nucleotide sequence ID" value="NZ_DS999411.1"/>
</dbReference>
<name>B8KY08_9GAMM</name>
<organism evidence="3 4">
    <name type="scientific">Luminiphilus syltensis NOR5-1B</name>
    <dbReference type="NCBI Taxonomy" id="565045"/>
    <lineage>
        <taxon>Bacteria</taxon>
        <taxon>Pseudomonadati</taxon>
        <taxon>Pseudomonadota</taxon>
        <taxon>Gammaproteobacteria</taxon>
        <taxon>Cellvibrionales</taxon>
        <taxon>Halieaceae</taxon>
        <taxon>Luminiphilus</taxon>
    </lineage>
</organism>
<dbReference type="SUPFAM" id="SSF52768">
    <property type="entry name" value="Arginase/deacetylase"/>
    <property type="match status" value="1"/>
</dbReference>
<evidence type="ECO:0000313" key="4">
    <source>
        <dbReference type="Proteomes" id="UP000004699"/>
    </source>
</evidence>
<dbReference type="OrthoDB" id="9808367at2"/>
<keyword evidence="4" id="KW-1185">Reference proteome</keyword>
<accession>B8KY08</accession>
<dbReference type="AlphaFoldDB" id="B8KY08"/>
<evidence type="ECO:0000259" key="2">
    <source>
        <dbReference type="Pfam" id="PF00850"/>
    </source>
</evidence>